<organism evidence="4 5">
    <name type="scientific">Planobispora siamensis</name>
    <dbReference type="NCBI Taxonomy" id="936338"/>
    <lineage>
        <taxon>Bacteria</taxon>
        <taxon>Bacillati</taxon>
        <taxon>Actinomycetota</taxon>
        <taxon>Actinomycetes</taxon>
        <taxon>Streptosporangiales</taxon>
        <taxon>Streptosporangiaceae</taxon>
        <taxon>Planobispora</taxon>
    </lineage>
</organism>
<feature type="domain" description="Acyl-CoA thioesterase-like N-terminal HotDog" evidence="2">
    <location>
        <begin position="24"/>
        <end position="105"/>
    </location>
</feature>
<dbReference type="EMBL" id="BOOJ01000058">
    <property type="protein sequence ID" value="GIH96027.1"/>
    <property type="molecule type" value="Genomic_DNA"/>
</dbReference>
<protein>
    <recommendedName>
        <fullName evidence="6">Thioesterase-like superfamily protein</fullName>
    </recommendedName>
</protein>
<dbReference type="InterPro" id="IPR049450">
    <property type="entry name" value="ACOT8-like_C"/>
</dbReference>
<name>A0A8J3SNG1_9ACTN</name>
<evidence type="ECO:0000256" key="1">
    <source>
        <dbReference type="SAM" id="MobiDB-lite"/>
    </source>
</evidence>
<sequence>MNDLPEAFYLPTPDGGYEPTPATQSPWDADAQHGGPPTALLAHLLDASAGPGMRLARISVDFLGPIPRRPARVEVAELRPGRRIRLAQAHLIVDGRAAVTAHAWHIATGPTPPAGSRPLLPPPLAAAPAGHVLPGLSDWGYGQAVEWRFSHRDSGTAQVWTRVRIPLIAGQSLTALARTLVVADSANGLSLALPPEQWLSIPPTMTTTLLRPPTGEWVHMDCDTHLSDDGLGLARATLLDPDGYVGEVTQPLLVRRR</sequence>
<keyword evidence="5" id="KW-1185">Reference proteome</keyword>
<evidence type="ECO:0000259" key="2">
    <source>
        <dbReference type="Pfam" id="PF13622"/>
    </source>
</evidence>
<evidence type="ECO:0000313" key="4">
    <source>
        <dbReference type="EMBL" id="GIH96027.1"/>
    </source>
</evidence>
<dbReference type="InterPro" id="IPR029069">
    <property type="entry name" value="HotDog_dom_sf"/>
</dbReference>
<evidence type="ECO:0008006" key="6">
    <source>
        <dbReference type="Google" id="ProtNLM"/>
    </source>
</evidence>
<comment type="caution">
    <text evidence="4">The sequence shown here is derived from an EMBL/GenBank/DDBJ whole genome shotgun (WGS) entry which is preliminary data.</text>
</comment>
<dbReference type="Pfam" id="PF13622">
    <property type="entry name" value="4HBT_3"/>
    <property type="match status" value="1"/>
</dbReference>
<dbReference type="RefSeq" id="WP_204068090.1">
    <property type="nucleotide sequence ID" value="NZ_BOOJ01000058.1"/>
</dbReference>
<dbReference type="AlphaFoldDB" id="A0A8J3SNG1"/>
<feature type="region of interest" description="Disordered" evidence="1">
    <location>
        <begin position="11"/>
        <end position="33"/>
    </location>
</feature>
<proteinExistence type="predicted"/>
<feature type="domain" description="Acyl-CoA thioesterase-like C-terminal" evidence="3">
    <location>
        <begin position="139"/>
        <end position="254"/>
    </location>
</feature>
<dbReference type="InterPro" id="IPR042171">
    <property type="entry name" value="Acyl-CoA_hotdog"/>
</dbReference>
<evidence type="ECO:0000313" key="5">
    <source>
        <dbReference type="Proteomes" id="UP000619788"/>
    </source>
</evidence>
<dbReference type="InterPro" id="IPR049449">
    <property type="entry name" value="TesB_ACOT8-like_N"/>
</dbReference>
<dbReference type="Proteomes" id="UP000619788">
    <property type="component" value="Unassembled WGS sequence"/>
</dbReference>
<reference evidence="4 5" key="1">
    <citation type="submission" date="2021-01" db="EMBL/GenBank/DDBJ databases">
        <title>Whole genome shotgun sequence of Planobispora siamensis NBRC 107568.</title>
        <authorList>
            <person name="Komaki H."/>
            <person name="Tamura T."/>
        </authorList>
    </citation>
    <scope>NUCLEOTIDE SEQUENCE [LARGE SCALE GENOMIC DNA]</scope>
    <source>
        <strain evidence="4 5">NBRC 107568</strain>
    </source>
</reference>
<dbReference type="SUPFAM" id="SSF54637">
    <property type="entry name" value="Thioesterase/thiol ester dehydrase-isomerase"/>
    <property type="match status" value="2"/>
</dbReference>
<dbReference type="Gene3D" id="2.40.160.210">
    <property type="entry name" value="Acyl-CoA thioesterase, double hotdog domain"/>
    <property type="match status" value="1"/>
</dbReference>
<evidence type="ECO:0000259" key="3">
    <source>
        <dbReference type="Pfam" id="PF20789"/>
    </source>
</evidence>
<gene>
    <name evidence="4" type="ORF">Psi01_66570</name>
</gene>
<accession>A0A8J3SNG1</accession>
<dbReference type="Pfam" id="PF20789">
    <property type="entry name" value="4HBT_3C"/>
    <property type="match status" value="1"/>
</dbReference>